<dbReference type="GO" id="GO:0005634">
    <property type="term" value="C:nucleus"/>
    <property type="evidence" value="ECO:0007669"/>
    <property type="project" value="UniProtKB-SubCell"/>
</dbReference>
<keyword evidence="3" id="KW-0677">Repeat</keyword>
<dbReference type="AlphaFoldDB" id="A0A072PAH7"/>
<dbReference type="OrthoDB" id="10261408at2759"/>
<dbReference type="GeneID" id="25281965"/>
<dbReference type="CDD" id="cd12148">
    <property type="entry name" value="fungal_TF_MHR"/>
    <property type="match status" value="1"/>
</dbReference>
<dbReference type="GO" id="GO:0000785">
    <property type="term" value="C:chromatin"/>
    <property type="evidence" value="ECO:0007669"/>
    <property type="project" value="TreeGrafter"/>
</dbReference>
<dbReference type="Pfam" id="PF04082">
    <property type="entry name" value="Fungal_trans"/>
    <property type="match status" value="1"/>
</dbReference>
<comment type="subcellular location">
    <subcellularLocation>
        <location evidence="1">Nucleus</location>
    </subcellularLocation>
</comment>
<dbReference type="PANTHER" id="PTHR40626:SF11">
    <property type="entry name" value="ZINC FINGER PROTEIN YPR022C"/>
    <property type="match status" value="1"/>
</dbReference>
<dbReference type="Proteomes" id="UP000027920">
    <property type="component" value="Unassembled WGS sequence"/>
</dbReference>
<proteinExistence type="predicted"/>
<organism evidence="8 9">
    <name type="scientific">Exophiala aquamarina CBS 119918</name>
    <dbReference type="NCBI Taxonomy" id="1182545"/>
    <lineage>
        <taxon>Eukaryota</taxon>
        <taxon>Fungi</taxon>
        <taxon>Dikarya</taxon>
        <taxon>Ascomycota</taxon>
        <taxon>Pezizomycotina</taxon>
        <taxon>Eurotiomycetes</taxon>
        <taxon>Chaetothyriomycetidae</taxon>
        <taxon>Chaetothyriales</taxon>
        <taxon>Herpotrichiellaceae</taxon>
        <taxon>Exophiala</taxon>
    </lineage>
</organism>
<dbReference type="EMBL" id="AMGV01000005">
    <property type="protein sequence ID" value="KEF56861.1"/>
    <property type="molecule type" value="Genomic_DNA"/>
</dbReference>
<accession>A0A072PAH7</accession>
<evidence type="ECO:0000256" key="2">
    <source>
        <dbReference type="ARBA" id="ARBA00022723"/>
    </source>
</evidence>
<evidence type="ECO:0000313" key="8">
    <source>
        <dbReference type="EMBL" id="KEF56861.1"/>
    </source>
</evidence>
<evidence type="ECO:0000256" key="6">
    <source>
        <dbReference type="ARBA" id="ARBA00023242"/>
    </source>
</evidence>
<dbReference type="GO" id="GO:0000981">
    <property type="term" value="F:DNA-binding transcription factor activity, RNA polymerase II-specific"/>
    <property type="evidence" value="ECO:0007669"/>
    <property type="project" value="InterPro"/>
</dbReference>
<evidence type="ECO:0000256" key="3">
    <source>
        <dbReference type="ARBA" id="ARBA00022737"/>
    </source>
</evidence>
<keyword evidence="5" id="KW-0862">Zinc</keyword>
<evidence type="ECO:0000256" key="4">
    <source>
        <dbReference type="ARBA" id="ARBA00022771"/>
    </source>
</evidence>
<feature type="domain" description="Xylanolytic transcriptional activator regulatory" evidence="7">
    <location>
        <begin position="84"/>
        <end position="359"/>
    </location>
</feature>
<evidence type="ECO:0000256" key="5">
    <source>
        <dbReference type="ARBA" id="ARBA00022833"/>
    </source>
</evidence>
<reference evidence="8 9" key="1">
    <citation type="submission" date="2013-03" db="EMBL/GenBank/DDBJ databases">
        <title>The Genome Sequence of Exophiala aquamarina CBS 119918.</title>
        <authorList>
            <consortium name="The Broad Institute Genomics Platform"/>
            <person name="Cuomo C."/>
            <person name="de Hoog S."/>
            <person name="Gorbushina A."/>
            <person name="Walker B."/>
            <person name="Young S.K."/>
            <person name="Zeng Q."/>
            <person name="Gargeya S."/>
            <person name="Fitzgerald M."/>
            <person name="Haas B."/>
            <person name="Abouelleil A."/>
            <person name="Allen A.W."/>
            <person name="Alvarado L."/>
            <person name="Arachchi H.M."/>
            <person name="Berlin A.M."/>
            <person name="Chapman S.B."/>
            <person name="Gainer-Dewar J."/>
            <person name="Goldberg J."/>
            <person name="Griggs A."/>
            <person name="Gujja S."/>
            <person name="Hansen M."/>
            <person name="Howarth C."/>
            <person name="Imamovic A."/>
            <person name="Ireland A."/>
            <person name="Larimer J."/>
            <person name="McCowan C."/>
            <person name="Murphy C."/>
            <person name="Pearson M."/>
            <person name="Poon T.W."/>
            <person name="Priest M."/>
            <person name="Roberts A."/>
            <person name="Saif S."/>
            <person name="Shea T."/>
            <person name="Sisk P."/>
            <person name="Sykes S."/>
            <person name="Wortman J."/>
            <person name="Nusbaum C."/>
            <person name="Birren B."/>
        </authorList>
    </citation>
    <scope>NUCLEOTIDE SEQUENCE [LARGE SCALE GENOMIC DNA]</scope>
    <source>
        <strain evidence="8 9">CBS 119918</strain>
    </source>
</reference>
<keyword evidence="9" id="KW-1185">Reference proteome</keyword>
<dbReference type="GO" id="GO:0006351">
    <property type="term" value="P:DNA-templated transcription"/>
    <property type="evidence" value="ECO:0007669"/>
    <property type="project" value="InterPro"/>
</dbReference>
<name>A0A072PAH7_9EURO</name>
<evidence type="ECO:0000259" key="7">
    <source>
        <dbReference type="Pfam" id="PF04082"/>
    </source>
</evidence>
<sequence>MPENDFPVAEGIHAAAEPLPTPVELFLNLTIVPSMSAPESEFQPSTTGIEAIYELLIVEQSSLEGAVQESDDLQESLTMYHVTYLKSSHLRWPVLHGPTFDLVTASLPLAASACAMGAWFQSNQSSDDKFYALRVHDLLLQRLLYNLIDADSNFKGEAWPIEIFQATLLTLVFSLYRTDELAISRAQHLRNALIATLRELGAFNGEIFVEHFDTYFGGTYAPYRLSMRERFKRLLLLTYQFDAYFALVHRRPPILHHQEISVHLPSTFALWNTYGLDIFARRQLEEPPGRSDIQMCEMAHSAESLNGKPSQILVEDILLGLCAKLQAIWVLSGASQSETEGHPSSASQIVLFVETLDAWKRELDKINELTSPTNTPSNATAARHLLLAYRAGDDSMSASLERIKTLIQDGTVLYYFLKMYHYLGPVPQRANYHQPATVSACASRAERDAFVCGLQLLEIAEANPMVGGASASRAPIAPNPLIQHALTTALEVTSAVLSCQKCECDNGREDRQTEPASVKLQQWAEARGPLFLSGTPICVCKLGFWTGRFEKAIQDQKIMAE</sequence>
<dbReference type="InterPro" id="IPR007219">
    <property type="entry name" value="XnlR_reg_dom"/>
</dbReference>
<gene>
    <name evidence="8" type="ORF">A1O9_07051</name>
</gene>
<evidence type="ECO:0000313" key="9">
    <source>
        <dbReference type="Proteomes" id="UP000027920"/>
    </source>
</evidence>
<dbReference type="GO" id="GO:0000978">
    <property type="term" value="F:RNA polymerase II cis-regulatory region sequence-specific DNA binding"/>
    <property type="evidence" value="ECO:0007669"/>
    <property type="project" value="InterPro"/>
</dbReference>
<dbReference type="HOGENOM" id="CLU_026865_0_0_1"/>
<comment type="caution">
    <text evidence="8">The sequence shown here is derived from an EMBL/GenBank/DDBJ whole genome shotgun (WGS) entry which is preliminary data.</text>
</comment>
<protein>
    <recommendedName>
        <fullName evidence="7">Xylanolytic transcriptional activator regulatory domain-containing protein</fullName>
    </recommendedName>
</protein>
<dbReference type="PANTHER" id="PTHR40626">
    <property type="entry name" value="MIP31509P"/>
    <property type="match status" value="1"/>
</dbReference>
<keyword evidence="2" id="KW-0479">Metal-binding</keyword>
<dbReference type="STRING" id="1182545.A0A072PAH7"/>
<dbReference type="VEuPathDB" id="FungiDB:A1O9_07051"/>
<keyword evidence="6" id="KW-0539">Nucleus</keyword>
<dbReference type="InterPro" id="IPR051059">
    <property type="entry name" value="VerF-like"/>
</dbReference>
<dbReference type="RefSeq" id="XP_013259451.1">
    <property type="nucleotide sequence ID" value="XM_013403997.1"/>
</dbReference>
<dbReference type="GO" id="GO:0008270">
    <property type="term" value="F:zinc ion binding"/>
    <property type="evidence" value="ECO:0007669"/>
    <property type="project" value="UniProtKB-KW"/>
</dbReference>
<evidence type="ECO:0000256" key="1">
    <source>
        <dbReference type="ARBA" id="ARBA00004123"/>
    </source>
</evidence>
<keyword evidence="4" id="KW-0863">Zinc-finger</keyword>